<feature type="signal peptide" evidence="1">
    <location>
        <begin position="1"/>
        <end position="19"/>
    </location>
</feature>
<dbReference type="EMBL" id="MUJZ01061649">
    <property type="protein sequence ID" value="OTF71316.1"/>
    <property type="molecule type" value="Genomic_DNA"/>
</dbReference>
<feature type="chain" id="PRO_5013186645" description="Reelin domain-containing protein" evidence="1">
    <location>
        <begin position="20"/>
        <end position="131"/>
    </location>
</feature>
<proteinExistence type="predicted"/>
<protein>
    <recommendedName>
        <fullName evidence="2">Reelin domain-containing protein</fullName>
    </recommendedName>
</protein>
<reference evidence="3 4" key="1">
    <citation type="submission" date="2017-03" db="EMBL/GenBank/DDBJ databases">
        <title>Genome Survey of Euroglyphus maynei.</title>
        <authorList>
            <person name="Arlian L.G."/>
            <person name="Morgan M.S."/>
            <person name="Rider S.D."/>
        </authorList>
    </citation>
    <scope>NUCLEOTIDE SEQUENCE [LARGE SCALE GENOMIC DNA]</scope>
    <source>
        <strain evidence="3">Arlian Lab</strain>
        <tissue evidence="3">Whole body</tissue>
    </source>
</reference>
<dbReference type="PANTHER" id="PTHR45828:SF9">
    <property type="entry name" value="CELL WALL INTEGRITY AND STRESS RESPONSE COMPONENT 4-LIKE-RELATED"/>
    <property type="match status" value="1"/>
</dbReference>
<dbReference type="Proteomes" id="UP000194236">
    <property type="component" value="Unassembled WGS sequence"/>
</dbReference>
<keyword evidence="4" id="KW-1185">Reference proteome</keyword>
<dbReference type="GO" id="GO:0016020">
    <property type="term" value="C:membrane"/>
    <property type="evidence" value="ECO:0007669"/>
    <property type="project" value="TreeGrafter"/>
</dbReference>
<evidence type="ECO:0000313" key="4">
    <source>
        <dbReference type="Proteomes" id="UP000194236"/>
    </source>
</evidence>
<keyword evidence="1" id="KW-0732">Signal</keyword>
<evidence type="ECO:0000259" key="2">
    <source>
        <dbReference type="Pfam" id="PF02014"/>
    </source>
</evidence>
<gene>
    <name evidence="3" type="ORF">BLA29_008625</name>
</gene>
<dbReference type="AlphaFoldDB" id="A0A1Y3AV46"/>
<name>A0A1Y3AV46_EURMA</name>
<dbReference type="InterPro" id="IPR051237">
    <property type="entry name" value="Ferric-chelate_Red/DefProt"/>
</dbReference>
<evidence type="ECO:0000256" key="1">
    <source>
        <dbReference type="SAM" id="SignalP"/>
    </source>
</evidence>
<dbReference type="InterPro" id="IPR002861">
    <property type="entry name" value="Reeler_dom"/>
</dbReference>
<dbReference type="Pfam" id="PF02014">
    <property type="entry name" value="Reeler"/>
    <property type="match status" value="1"/>
</dbReference>
<feature type="domain" description="Reelin" evidence="2">
    <location>
        <begin position="29"/>
        <end position="121"/>
    </location>
</feature>
<dbReference type="OrthoDB" id="6418377at2759"/>
<dbReference type="PANTHER" id="PTHR45828">
    <property type="entry name" value="CYTOCHROME B561/FERRIC REDUCTASE TRANSMEMBRANE"/>
    <property type="match status" value="1"/>
</dbReference>
<accession>A0A1Y3AV46</accession>
<evidence type="ECO:0000313" key="3">
    <source>
        <dbReference type="EMBL" id="OTF71316.1"/>
    </source>
</evidence>
<comment type="caution">
    <text evidence="3">The sequence shown here is derived from an EMBL/GenBank/DDBJ whole genome shotgun (WGS) entry which is preliminary data.</text>
</comment>
<organism evidence="3 4">
    <name type="scientific">Euroglyphus maynei</name>
    <name type="common">Mayne's house dust mite</name>
    <dbReference type="NCBI Taxonomy" id="6958"/>
    <lineage>
        <taxon>Eukaryota</taxon>
        <taxon>Metazoa</taxon>
        <taxon>Ecdysozoa</taxon>
        <taxon>Arthropoda</taxon>
        <taxon>Chelicerata</taxon>
        <taxon>Arachnida</taxon>
        <taxon>Acari</taxon>
        <taxon>Acariformes</taxon>
        <taxon>Sarcoptiformes</taxon>
        <taxon>Astigmata</taxon>
        <taxon>Psoroptidia</taxon>
        <taxon>Analgoidea</taxon>
        <taxon>Pyroglyphidae</taxon>
        <taxon>Pyroglyphinae</taxon>
        <taxon>Euroglyphus</taxon>
    </lineage>
</organism>
<sequence length="131" mass="15038">MLYRMIVICVILSYQIVNGRRNGAPLESCSSLKPNHGNNVQAQPKSTNPFRFNVTLYPYKNDEEFIHVEIYSLDNRTVFRGFIVQARMANNPEIIADGTFVSIDSNQTHSFTCNDMEGNVSRIHIYKLKSY</sequence>